<dbReference type="AlphaFoldDB" id="A0A2J6S763"/>
<evidence type="ECO:0000256" key="1">
    <source>
        <dbReference type="SAM" id="MobiDB-lite"/>
    </source>
</evidence>
<feature type="compositionally biased region" description="Gly residues" evidence="1">
    <location>
        <begin position="251"/>
        <end position="268"/>
    </location>
</feature>
<sequence>MNLAISRNECNSKRTEAVSEMRKPSKVIAAQMFSSIEGSLPGLTLGMLDAQFEMVRLMSSQMSNVLTHLRTRRGDAAPLCYNTSSSRPPDVREAMFWLLPPEAPAEALEAPEALAEVSSSRSVNLTLLKPLVLLDLFAIAEETGGSRGEIDYDTKRLITQNLKSVLRRRPVTNNVIIIERNHLSNINNPISHIRTTDKHKKSKDMQLSLAFLAAGLALVGTSMADPPNTALPAANTIAVTSLNETEHKGGRGGGGDGDGGAGSGGSHGNEGPVLRNNNALMGLALLCAAAVLFGGEL</sequence>
<gene>
    <name evidence="2" type="ORF">L207DRAFT_577435</name>
</gene>
<organism evidence="2 3">
    <name type="scientific">Hyaloscypha variabilis (strain UAMH 11265 / GT02V1 / F)</name>
    <name type="common">Meliniomyces variabilis</name>
    <dbReference type="NCBI Taxonomy" id="1149755"/>
    <lineage>
        <taxon>Eukaryota</taxon>
        <taxon>Fungi</taxon>
        <taxon>Dikarya</taxon>
        <taxon>Ascomycota</taxon>
        <taxon>Pezizomycotina</taxon>
        <taxon>Leotiomycetes</taxon>
        <taxon>Helotiales</taxon>
        <taxon>Hyaloscyphaceae</taxon>
        <taxon>Hyaloscypha</taxon>
        <taxon>Hyaloscypha variabilis</taxon>
    </lineage>
</organism>
<name>A0A2J6S763_HYAVF</name>
<feature type="region of interest" description="Disordered" evidence="1">
    <location>
        <begin position="245"/>
        <end position="270"/>
    </location>
</feature>
<proteinExistence type="predicted"/>
<evidence type="ECO:0000313" key="2">
    <source>
        <dbReference type="EMBL" id="PMD46586.1"/>
    </source>
</evidence>
<reference evidence="2 3" key="1">
    <citation type="submission" date="2016-04" db="EMBL/GenBank/DDBJ databases">
        <title>A degradative enzymes factory behind the ericoid mycorrhizal symbiosis.</title>
        <authorList>
            <consortium name="DOE Joint Genome Institute"/>
            <person name="Martino E."/>
            <person name="Morin E."/>
            <person name="Grelet G."/>
            <person name="Kuo A."/>
            <person name="Kohler A."/>
            <person name="Daghino S."/>
            <person name="Barry K."/>
            <person name="Choi C."/>
            <person name="Cichocki N."/>
            <person name="Clum A."/>
            <person name="Copeland A."/>
            <person name="Hainaut M."/>
            <person name="Haridas S."/>
            <person name="Labutti K."/>
            <person name="Lindquist E."/>
            <person name="Lipzen A."/>
            <person name="Khouja H.-R."/>
            <person name="Murat C."/>
            <person name="Ohm R."/>
            <person name="Olson A."/>
            <person name="Spatafora J."/>
            <person name="Veneault-Fourrey C."/>
            <person name="Henrissat B."/>
            <person name="Grigoriev I."/>
            <person name="Martin F."/>
            <person name="Perotto S."/>
        </authorList>
    </citation>
    <scope>NUCLEOTIDE SEQUENCE [LARGE SCALE GENOMIC DNA]</scope>
    <source>
        <strain evidence="2 3">F</strain>
    </source>
</reference>
<evidence type="ECO:0000313" key="3">
    <source>
        <dbReference type="Proteomes" id="UP000235786"/>
    </source>
</evidence>
<dbReference type="EMBL" id="KZ613939">
    <property type="protein sequence ID" value="PMD46586.1"/>
    <property type="molecule type" value="Genomic_DNA"/>
</dbReference>
<keyword evidence="3" id="KW-1185">Reference proteome</keyword>
<protein>
    <submittedName>
        <fullName evidence="2">Uncharacterized protein</fullName>
    </submittedName>
</protein>
<accession>A0A2J6S763</accession>
<dbReference type="Proteomes" id="UP000235786">
    <property type="component" value="Unassembled WGS sequence"/>
</dbReference>